<accession>A0A0A9ES40</accession>
<dbReference type="EMBL" id="GBRH01194356">
    <property type="protein sequence ID" value="JAE03540.1"/>
    <property type="molecule type" value="Transcribed_RNA"/>
</dbReference>
<reference evidence="1" key="1">
    <citation type="submission" date="2014-09" db="EMBL/GenBank/DDBJ databases">
        <authorList>
            <person name="Magalhaes I.L.F."/>
            <person name="Oliveira U."/>
            <person name="Santos F.R."/>
            <person name="Vidigal T.H.D.A."/>
            <person name="Brescovit A.D."/>
            <person name="Santos A.J."/>
        </authorList>
    </citation>
    <scope>NUCLEOTIDE SEQUENCE</scope>
    <source>
        <tissue evidence="1">Shoot tissue taken approximately 20 cm above the soil surface</tissue>
    </source>
</reference>
<organism evidence="1">
    <name type="scientific">Arundo donax</name>
    <name type="common">Giant reed</name>
    <name type="synonym">Donax arundinaceus</name>
    <dbReference type="NCBI Taxonomy" id="35708"/>
    <lineage>
        <taxon>Eukaryota</taxon>
        <taxon>Viridiplantae</taxon>
        <taxon>Streptophyta</taxon>
        <taxon>Embryophyta</taxon>
        <taxon>Tracheophyta</taxon>
        <taxon>Spermatophyta</taxon>
        <taxon>Magnoliopsida</taxon>
        <taxon>Liliopsida</taxon>
        <taxon>Poales</taxon>
        <taxon>Poaceae</taxon>
        <taxon>PACMAD clade</taxon>
        <taxon>Arundinoideae</taxon>
        <taxon>Arundineae</taxon>
        <taxon>Arundo</taxon>
    </lineage>
</organism>
<proteinExistence type="predicted"/>
<name>A0A0A9ES40_ARUDO</name>
<evidence type="ECO:0000313" key="1">
    <source>
        <dbReference type="EMBL" id="JAE03540.1"/>
    </source>
</evidence>
<reference evidence="1" key="2">
    <citation type="journal article" date="2015" name="Data Brief">
        <title>Shoot transcriptome of the giant reed, Arundo donax.</title>
        <authorList>
            <person name="Barrero R.A."/>
            <person name="Guerrero F.D."/>
            <person name="Moolhuijzen P."/>
            <person name="Goolsby J.A."/>
            <person name="Tidwell J."/>
            <person name="Bellgard S.E."/>
            <person name="Bellgard M.I."/>
        </authorList>
    </citation>
    <scope>NUCLEOTIDE SEQUENCE</scope>
    <source>
        <tissue evidence="1">Shoot tissue taken approximately 20 cm above the soil surface</tissue>
    </source>
</reference>
<protein>
    <submittedName>
        <fullName evidence="1">Uncharacterized protein</fullName>
    </submittedName>
</protein>
<dbReference type="AlphaFoldDB" id="A0A0A9ES40"/>
<sequence length="54" mass="6301">MHVLLQQLKRLPLLDLIDTINIRTCSNEAHMTLLHINLERQIHSKTKIKAILAF</sequence>